<comment type="caution">
    <text evidence="2">The sequence shown here is derived from an EMBL/GenBank/DDBJ whole genome shotgun (WGS) entry which is preliminary data.</text>
</comment>
<sequence>MENLRGNVALTTVLVFSAMFVFTAIAIIFQAMDFANSTTSYTNQIYAQNTAFTCLEEAYYKISRDPSYGVGSPGTFTVEIDPNRLCSAVVENTIDSNRVITIESSYRTANYNTKRTIANINAEDWDIN</sequence>
<feature type="transmembrane region" description="Helical" evidence="1">
    <location>
        <begin position="6"/>
        <end position="29"/>
    </location>
</feature>
<keyword evidence="1" id="KW-0812">Transmembrane</keyword>
<dbReference type="Proteomes" id="UP000745577">
    <property type="component" value="Unassembled WGS sequence"/>
</dbReference>
<evidence type="ECO:0000256" key="1">
    <source>
        <dbReference type="SAM" id="Phobius"/>
    </source>
</evidence>
<reference evidence="2" key="2">
    <citation type="journal article" date="2021" name="Microbiome">
        <title>Successional dynamics and alternative stable states in a saline activated sludge microbial community over 9 years.</title>
        <authorList>
            <person name="Wang Y."/>
            <person name="Ye J."/>
            <person name="Ju F."/>
            <person name="Liu L."/>
            <person name="Boyd J.A."/>
            <person name="Deng Y."/>
            <person name="Parks D.H."/>
            <person name="Jiang X."/>
            <person name="Yin X."/>
            <person name="Woodcroft B.J."/>
            <person name="Tyson G.W."/>
            <person name="Hugenholtz P."/>
            <person name="Polz M.F."/>
            <person name="Zhang T."/>
        </authorList>
    </citation>
    <scope>NUCLEOTIDE SEQUENCE</scope>
    <source>
        <strain evidence="2">HKST-UBA15</strain>
    </source>
</reference>
<evidence type="ECO:0000313" key="2">
    <source>
        <dbReference type="EMBL" id="MCA9379739.1"/>
    </source>
</evidence>
<reference evidence="2" key="1">
    <citation type="submission" date="2020-04" db="EMBL/GenBank/DDBJ databases">
        <authorList>
            <person name="Zhang T."/>
        </authorList>
    </citation>
    <scope>NUCLEOTIDE SEQUENCE</scope>
    <source>
        <strain evidence="2">HKST-UBA15</strain>
    </source>
</reference>
<dbReference type="AlphaFoldDB" id="A0A955I872"/>
<proteinExistence type="predicted"/>
<accession>A0A955I872</accession>
<keyword evidence="1" id="KW-1133">Transmembrane helix</keyword>
<organism evidence="2 3">
    <name type="scientific">Candidatus Dojkabacteria bacterium</name>
    <dbReference type="NCBI Taxonomy" id="2099670"/>
    <lineage>
        <taxon>Bacteria</taxon>
        <taxon>Candidatus Dojkabacteria</taxon>
    </lineage>
</organism>
<name>A0A955I872_9BACT</name>
<dbReference type="EMBL" id="JAGQLL010000009">
    <property type="protein sequence ID" value="MCA9379739.1"/>
    <property type="molecule type" value="Genomic_DNA"/>
</dbReference>
<protein>
    <submittedName>
        <fullName evidence="2">Uncharacterized protein</fullName>
    </submittedName>
</protein>
<gene>
    <name evidence="2" type="ORF">KC675_01020</name>
</gene>
<keyword evidence="1" id="KW-0472">Membrane</keyword>
<evidence type="ECO:0000313" key="3">
    <source>
        <dbReference type="Proteomes" id="UP000745577"/>
    </source>
</evidence>